<feature type="compositionally biased region" description="Low complexity" evidence="1">
    <location>
        <begin position="47"/>
        <end position="57"/>
    </location>
</feature>
<organism evidence="3">
    <name type="scientific">Anopheles darlingi</name>
    <name type="common">Mosquito</name>
    <dbReference type="NCBI Taxonomy" id="43151"/>
    <lineage>
        <taxon>Eukaryota</taxon>
        <taxon>Metazoa</taxon>
        <taxon>Ecdysozoa</taxon>
        <taxon>Arthropoda</taxon>
        <taxon>Hexapoda</taxon>
        <taxon>Insecta</taxon>
        <taxon>Pterygota</taxon>
        <taxon>Neoptera</taxon>
        <taxon>Endopterygota</taxon>
        <taxon>Diptera</taxon>
        <taxon>Nematocera</taxon>
        <taxon>Culicoidea</taxon>
        <taxon>Culicidae</taxon>
        <taxon>Anophelinae</taxon>
        <taxon>Anopheles</taxon>
    </lineage>
</organism>
<evidence type="ECO:0000256" key="1">
    <source>
        <dbReference type="SAM" id="MobiDB-lite"/>
    </source>
</evidence>
<reference evidence="3" key="1">
    <citation type="submission" date="2018-01" db="EMBL/GenBank/DDBJ databases">
        <title>An insight into the sialome of Amazonian anophelines.</title>
        <authorList>
            <person name="Ribeiro J.M."/>
            <person name="Scarpassa V."/>
            <person name="Calvo E."/>
        </authorList>
    </citation>
    <scope>NUCLEOTIDE SEQUENCE</scope>
</reference>
<feature type="region of interest" description="Disordered" evidence="1">
    <location>
        <begin position="36"/>
        <end position="57"/>
    </location>
</feature>
<proteinExistence type="predicted"/>
<evidence type="ECO:0000313" key="3">
    <source>
        <dbReference type="EMBL" id="MBW79143.1"/>
    </source>
</evidence>
<feature type="chain" id="PRO_5014882702" evidence="2">
    <location>
        <begin position="24"/>
        <end position="80"/>
    </location>
</feature>
<protein>
    <submittedName>
        <fullName evidence="3">Putative secreted protein</fullName>
    </submittedName>
</protein>
<dbReference type="EMBL" id="GGFL01014965">
    <property type="protein sequence ID" value="MBW79143.1"/>
    <property type="molecule type" value="Transcribed_RNA"/>
</dbReference>
<dbReference type="AlphaFoldDB" id="A0A2M4DNK1"/>
<accession>A0A2M4DNK1</accession>
<name>A0A2M4DNK1_ANODA</name>
<sequence length="80" mass="8633">MCACKCMCVFSLSLSLAPLLVVGFSFRRKNRRIDYDRGIPGEQTGDSSAAISSSAGSVRMVKEGRRGVLGNRARGQKGHK</sequence>
<feature type="signal peptide" evidence="2">
    <location>
        <begin position="1"/>
        <end position="23"/>
    </location>
</feature>
<evidence type="ECO:0000256" key="2">
    <source>
        <dbReference type="SAM" id="SignalP"/>
    </source>
</evidence>
<keyword evidence="2" id="KW-0732">Signal</keyword>